<evidence type="ECO:0000256" key="1">
    <source>
        <dbReference type="SAM" id="MobiDB-lite"/>
    </source>
</evidence>
<dbReference type="SUPFAM" id="SSF52047">
    <property type="entry name" value="RNI-like"/>
    <property type="match status" value="1"/>
</dbReference>
<evidence type="ECO:0000313" key="2">
    <source>
        <dbReference type="EMBL" id="WFD48696.1"/>
    </source>
</evidence>
<evidence type="ECO:0008006" key="4">
    <source>
        <dbReference type="Google" id="ProtNLM"/>
    </source>
</evidence>
<proteinExistence type="predicted"/>
<sequence>MSSTGVPRRGRWAATRRRTSQAKSAATTSKLHQSVISNDALETRIQNEMSPFPPTFTENVSRREVPRPVEEGLPSLRDVALRIAGQHFSTHILPTPEVFERLQGTLRSAPKTLRKRRKMDDDYTPEDDDVQVQSDTRPPRIAMTYTKALYWSEMNRDLLKHLPPVMVDALFDAICLYSPWSLTKEVFSTYFLPHVAPEKTRQGNVQGEVPPLPLDARVRTRIFLPASLPLFSQDHKTASLLLSVLAGALALSPSAARLTSVIRDLDLHGLTRLQNASLVRLLRAPPSAPNARPTPWHLRHVALPGCTAIGDAAIAALVRATGETLEELDLAMTSVSTSSLREIGMACPHLRSLRVAWCENFAEDTFSEAVSVAVAQCADAKPPRIPFQLLASVDVSHTSVGDLAIGGLLRLCGSQLRSLDVGYTNVGGSGSLDMLRLGLGLPNTSAAHPSPLEHLGLGGLCVHSSSLLDLVEHLLSEQGSLTSLDLDDLVEYARRHQSNLQGRTGVSGATLHRLAEAVASAVRRRQQPFVRFSARGDKRRASVPGHWAVPGAARDATTLGATTLGATLFRLMTTCRFLALNGLQLDAYDLDEQGGAPPAVHTLHLSGTGLRDDALDALVPWTGALESLYLDDTPVTSSALDRLVHHNPHLVLISLSQCRGIPVRERRNYFQACSERAE</sequence>
<dbReference type="Proteomes" id="UP000818624">
    <property type="component" value="Chromosome 3"/>
</dbReference>
<name>A0ABY8ETE8_MALFU</name>
<reference evidence="2 3" key="1">
    <citation type="journal article" date="2020" name="Elife">
        <title>Loss of centromere function drives karyotype evolution in closely related Malassezia species.</title>
        <authorList>
            <person name="Sankaranarayanan S.R."/>
            <person name="Ianiri G."/>
            <person name="Coelho M.A."/>
            <person name="Reza M.H."/>
            <person name="Thimmappa B.C."/>
            <person name="Ganguly P."/>
            <person name="Vadnala R.N."/>
            <person name="Sun S."/>
            <person name="Siddharthan R."/>
            <person name="Tellgren-Roth C."/>
            <person name="Dawson T.L."/>
            <person name="Heitman J."/>
            <person name="Sanyal K."/>
        </authorList>
    </citation>
    <scope>NUCLEOTIDE SEQUENCE [LARGE SCALE GENOMIC DNA]</scope>
    <source>
        <strain evidence="2">CBS14141</strain>
    </source>
</reference>
<feature type="compositionally biased region" description="Basic residues" evidence="1">
    <location>
        <begin position="8"/>
        <end position="20"/>
    </location>
</feature>
<protein>
    <recommendedName>
        <fullName evidence="4">RNI-like protein</fullName>
    </recommendedName>
</protein>
<evidence type="ECO:0000313" key="3">
    <source>
        <dbReference type="Proteomes" id="UP000818624"/>
    </source>
</evidence>
<feature type="compositionally biased region" description="Polar residues" evidence="1">
    <location>
        <begin position="21"/>
        <end position="32"/>
    </location>
</feature>
<dbReference type="Gene3D" id="3.80.10.10">
    <property type="entry name" value="Ribonuclease Inhibitor"/>
    <property type="match status" value="2"/>
</dbReference>
<organism evidence="2 3">
    <name type="scientific">Malassezia furfur</name>
    <name type="common">Pityriasis versicolor infection agent</name>
    <name type="synonym">Pityrosporum furfur</name>
    <dbReference type="NCBI Taxonomy" id="55194"/>
    <lineage>
        <taxon>Eukaryota</taxon>
        <taxon>Fungi</taxon>
        <taxon>Dikarya</taxon>
        <taxon>Basidiomycota</taxon>
        <taxon>Ustilaginomycotina</taxon>
        <taxon>Malasseziomycetes</taxon>
        <taxon>Malasseziales</taxon>
        <taxon>Malasseziaceae</taxon>
        <taxon>Malassezia</taxon>
    </lineage>
</organism>
<dbReference type="PANTHER" id="PTHR13318">
    <property type="entry name" value="PARTNER OF PAIRED, ISOFORM B-RELATED"/>
    <property type="match status" value="1"/>
</dbReference>
<dbReference type="EMBL" id="CP046236">
    <property type="protein sequence ID" value="WFD48696.1"/>
    <property type="molecule type" value="Genomic_DNA"/>
</dbReference>
<gene>
    <name evidence="2" type="ORF">GLX27_003366</name>
</gene>
<feature type="region of interest" description="Disordered" evidence="1">
    <location>
        <begin position="112"/>
        <end position="134"/>
    </location>
</feature>
<feature type="region of interest" description="Disordered" evidence="1">
    <location>
        <begin position="1"/>
        <end position="32"/>
    </location>
</feature>
<accession>A0ABY8ETE8</accession>
<dbReference type="InterPro" id="IPR032675">
    <property type="entry name" value="LRR_dom_sf"/>
</dbReference>
<keyword evidence="3" id="KW-1185">Reference proteome</keyword>